<dbReference type="GO" id="GO:0008308">
    <property type="term" value="F:voltage-gated monoatomic anion channel activity"/>
    <property type="evidence" value="ECO:0007669"/>
    <property type="project" value="InterPro"/>
</dbReference>
<dbReference type="PANTHER" id="PTHR35993">
    <property type="entry name" value="OUTER ENVELOPE PORE PROTEIN 21B, CHLOROPLASTIC"/>
    <property type="match status" value="1"/>
</dbReference>
<accession>A0A7S0PKQ7</accession>
<comment type="similarity">
    <text evidence="3">Belongs to the plastid outer envelope porin OEP21 (TC 1.B.29) family.</text>
</comment>
<dbReference type="AlphaFoldDB" id="A0A7S0PKQ7"/>
<evidence type="ECO:0000256" key="5">
    <source>
        <dbReference type="ARBA" id="ARBA00022528"/>
    </source>
</evidence>
<dbReference type="GO" id="GO:0044070">
    <property type="term" value="P:regulation of monoatomic anion transport"/>
    <property type="evidence" value="ECO:0007669"/>
    <property type="project" value="InterPro"/>
</dbReference>
<evidence type="ECO:0000256" key="6">
    <source>
        <dbReference type="ARBA" id="ARBA00022640"/>
    </source>
</evidence>
<evidence type="ECO:0000256" key="10">
    <source>
        <dbReference type="ARBA" id="ARBA00024941"/>
    </source>
</evidence>
<dbReference type="GO" id="GO:0034426">
    <property type="term" value="C:etioplast membrane"/>
    <property type="evidence" value="ECO:0007669"/>
    <property type="project" value="UniProtKB-SubCell"/>
</dbReference>
<keyword evidence="6" id="KW-0934">Plastid</keyword>
<organism evidence="11">
    <name type="scientific">Micromonas pusilla</name>
    <name type="common">Picoplanktonic green alga</name>
    <name type="synonym">Chromulina pusilla</name>
    <dbReference type="NCBI Taxonomy" id="38833"/>
    <lineage>
        <taxon>Eukaryota</taxon>
        <taxon>Viridiplantae</taxon>
        <taxon>Chlorophyta</taxon>
        <taxon>Mamiellophyceae</taxon>
        <taxon>Mamiellales</taxon>
        <taxon>Mamiellaceae</taxon>
        <taxon>Micromonas</taxon>
    </lineage>
</organism>
<dbReference type="GO" id="GO:0009707">
    <property type="term" value="C:chloroplast outer membrane"/>
    <property type="evidence" value="ECO:0007669"/>
    <property type="project" value="UniProtKB-SubCell"/>
</dbReference>
<keyword evidence="5" id="KW-0150">Chloroplast</keyword>
<dbReference type="PANTHER" id="PTHR35993:SF1">
    <property type="entry name" value="OUTER ENVELOPE PORE PROTEIN 21B, CHLOROPLASTIC"/>
    <property type="match status" value="1"/>
</dbReference>
<evidence type="ECO:0000256" key="1">
    <source>
        <dbReference type="ARBA" id="ARBA00004396"/>
    </source>
</evidence>
<keyword evidence="8" id="KW-0406">Ion transport</keyword>
<dbReference type="InterPro" id="IPR034575">
    <property type="entry name" value="OEP21"/>
</dbReference>
<name>A0A7S0PKQ7_MICPS</name>
<evidence type="ECO:0000256" key="2">
    <source>
        <dbReference type="ARBA" id="ARBA00004441"/>
    </source>
</evidence>
<evidence type="ECO:0000256" key="3">
    <source>
        <dbReference type="ARBA" id="ARBA00009945"/>
    </source>
</evidence>
<keyword evidence="9" id="KW-0472">Membrane</keyword>
<evidence type="ECO:0000313" key="11">
    <source>
        <dbReference type="EMBL" id="CAD8576116.1"/>
    </source>
</evidence>
<gene>
    <name evidence="11" type="ORF">MSP1404_LOCUS568</name>
</gene>
<evidence type="ECO:0000256" key="8">
    <source>
        <dbReference type="ARBA" id="ARBA00023065"/>
    </source>
</evidence>
<evidence type="ECO:0000256" key="9">
    <source>
        <dbReference type="ARBA" id="ARBA00023136"/>
    </source>
</evidence>
<protein>
    <submittedName>
        <fullName evidence="11">Uncharacterized protein</fullName>
    </submittedName>
</protein>
<evidence type="ECO:0000256" key="7">
    <source>
        <dbReference type="ARBA" id="ARBA00022692"/>
    </source>
</evidence>
<keyword evidence="7" id="KW-0812">Transmembrane</keyword>
<sequence>METSLRFDSGNKHLKLFAKEKFCNDDNYVLTVSGSLDTRDGRVESRAYVRKKFFPSSVLSRVDMGLSYATTQDDVKYGVAGKKTFELDHDGLLTLDVKGGCMVGSKGFSRPDVAGSVELTKKIFNFVEDQDLKLRLGYDLCERGFYGQIRENNWTFNTNFRDKWDVKYDL</sequence>
<dbReference type="EMBL" id="HBEV01000680">
    <property type="protein sequence ID" value="CAD8576116.1"/>
    <property type="molecule type" value="Transcribed_RNA"/>
</dbReference>
<reference evidence="11" key="1">
    <citation type="submission" date="2021-01" db="EMBL/GenBank/DDBJ databases">
        <authorList>
            <person name="Corre E."/>
            <person name="Pelletier E."/>
            <person name="Niang G."/>
            <person name="Scheremetjew M."/>
            <person name="Finn R."/>
            <person name="Kale V."/>
            <person name="Holt S."/>
            <person name="Cochrane G."/>
            <person name="Meng A."/>
            <person name="Brown T."/>
            <person name="Cohen L."/>
        </authorList>
    </citation>
    <scope>NUCLEOTIDE SEQUENCE</scope>
    <source>
        <strain evidence="11">CCMP494</strain>
    </source>
</reference>
<keyword evidence="4" id="KW-0813">Transport</keyword>
<evidence type="ECO:0000256" key="4">
    <source>
        <dbReference type="ARBA" id="ARBA00022448"/>
    </source>
</evidence>
<proteinExistence type="inferred from homology"/>
<comment type="function">
    <text evidence="10">Voltage-dependent rectifying anion channel that facilitates the translocation between chloroplast and cytoplasm of phosphorylated carbohydrates such as triosephosphate, 3-phosphoglycerate and inorganic phosphate (Pi) depending of ATP to triosephosphate ratio in the plastidial intermembrane space; in high triosephosphate/ATP conditions (e.g. photosynthesis), export of triosphosphate from chloroplast (outward rectifying channels), but in high ATP/triosephosphate conditions (e.g. dark phase), import of phosphosolutes (inward rectifying channels).</text>
</comment>
<comment type="subcellular location">
    <subcellularLocation>
        <location evidence="1">Plastid</location>
        <location evidence="1">Chloroplast outer membrane</location>
        <topology evidence="1">Multi-pass membrane protein</topology>
    </subcellularLocation>
    <subcellularLocation>
        <location evidence="2">Plastid</location>
        <location evidence="2">Etioplast membrane</location>
        <topology evidence="2">Multi-pass membrane protein</topology>
    </subcellularLocation>
</comment>